<accession>A0A0Q3L5K4</accession>
<dbReference type="AlphaFoldDB" id="A0A0Q3L5K4"/>
<evidence type="ECO:0000313" key="4">
    <source>
        <dbReference type="Proteomes" id="UP000008810"/>
    </source>
</evidence>
<keyword evidence="4" id="KW-1185">Reference proteome</keyword>
<dbReference type="InParanoid" id="A0A0Q3L5K4"/>
<dbReference type="Proteomes" id="UP000008810">
    <property type="component" value="Chromosome 1"/>
</dbReference>
<gene>
    <name evidence="2" type="ORF">BRADI_1g42756v3</name>
</gene>
<feature type="compositionally biased region" description="Low complexity" evidence="1">
    <location>
        <begin position="42"/>
        <end position="66"/>
    </location>
</feature>
<protein>
    <submittedName>
        <fullName evidence="2 3">Uncharacterized protein</fullName>
    </submittedName>
</protein>
<organism evidence="2">
    <name type="scientific">Brachypodium distachyon</name>
    <name type="common">Purple false brome</name>
    <name type="synonym">Trachynia distachya</name>
    <dbReference type="NCBI Taxonomy" id="15368"/>
    <lineage>
        <taxon>Eukaryota</taxon>
        <taxon>Viridiplantae</taxon>
        <taxon>Streptophyta</taxon>
        <taxon>Embryophyta</taxon>
        <taxon>Tracheophyta</taxon>
        <taxon>Spermatophyta</taxon>
        <taxon>Magnoliopsida</taxon>
        <taxon>Liliopsida</taxon>
        <taxon>Poales</taxon>
        <taxon>Poaceae</taxon>
        <taxon>BOP clade</taxon>
        <taxon>Pooideae</taxon>
        <taxon>Stipodae</taxon>
        <taxon>Brachypodieae</taxon>
        <taxon>Brachypodium</taxon>
    </lineage>
</organism>
<evidence type="ECO:0000256" key="1">
    <source>
        <dbReference type="SAM" id="MobiDB-lite"/>
    </source>
</evidence>
<proteinExistence type="predicted"/>
<evidence type="ECO:0000313" key="3">
    <source>
        <dbReference type="EnsemblPlants" id="KQK18481"/>
    </source>
</evidence>
<reference evidence="2" key="2">
    <citation type="submission" date="2017-06" db="EMBL/GenBank/DDBJ databases">
        <title>WGS assembly of Brachypodium distachyon.</title>
        <authorList>
            <consortium name="The International Brachypodium Initiative"/>
            <person name="Lucas S."/>
            <person name="Harmon-Smith M."/>
            <person name="Lail K."/>
            <person name="Tice H."/>
            <person name="Grimwood J."/>
            <person name="Bruce D."/>
            <person name="Barry K."/>
            <person name="Shu S."/>
            <person name="Lindquist E."/>
            <person name="Wang M."/>
            <person name="Pitluck S."/>
            <person name="Vogel J.P."/>
            <person name="Garvin D.F."/>
            <person name="Mockler T.C."/>
            <person name="Schmutz J."/>
            <person name="Rokhsar D."/>
            <person name="Bevan M.W."/>
        </authorList>
    </citation>
    <scope>NUCLEOTIDE SEQUENCE</scope>
    <source>
        <strain evidence="2">Bd21</strain>
    </source>
</reference>
<sequence length="115" mass="12600">MQRDGGCRAPPTLISLTAGFRGSACRELAAAASRTTWPTPGSTRTEATSRSTSLSAATATEPRAPQLRLLPLRPLQRREERVRRRRDVVIAAVTRDNGETVEGCLYMYALFACFC</sequence>
<evidence type="ECO:0000313" key="2">
    <source>
        <dbReference type="EMBL" id="KQK18481.1"/>
    </source>
</evidence>
<dbReference type="EMBL" id="CM000880">
    <property type="protein sequence ID" value="KQK18481.1"/>
    <property type="molecule type" value="Genomic_DNA"/>
</dbReference>
<reference evidence="2 3" key="1">
    <citation type="journal article" date="2010" name="Nature">
        <title>Genome sequencing and analysis of the model grass Brachypodium distachyon.</title>
        <authorList>
            <consortium name="International Brachypodium Initiative"/>
        </authorList>
    </citation>
    <scope>NUCLEOTIDE SEQUENCE [LARGE SCALE GENOMIC DNA]</scope>
    <source>
        <strain evidence="2 3">Bd21</strain>
    </source>
</reference>
<reference evidence="3" key="3">
    <citation type="submission" date="2018-08" db="UniProtKB">
        <authorList>
            <consortium name="EnsemblPlants"/>
        </authorList>
    </citation>
    <scope>IDENTIFICATION</scope>
    <source>
        <strain evidence="3">cv. Bd21</strain>
    </source>
</reference>
<feature type="region of interest" description="Disordered" evidence="1">
    <location>
        <begin position="31"/>
        <end position="66"/>
    </location>
</feature>
<dbReference type="EnsemblPlants" id="KQK18481">
    <property type="protein sequence ID" value="KQK18481"/>
    <property type="gene ID" value="BRADI_1g42756v3"/>
</dbReference>
<name>A0A0Q3L5K4_BRADI</name>
<dbReference type="Gramene" id="KQK18481">
    <property type="protein sequence ID" value="KQK18481"/>
    <property type="gene ID" value="BRADI_1g42756v3"/>
</dbReference>